<feature type="transmembrane region" description="Helical" evidence="6">
    <location>
        <begin position="382"/>
        <end position="407"/>
    </location>
</feature>
<evidence type="ECO:0000256" key="1">
    <source>
        <dbReference type="ARBA" id="ARBA00004651"/>
    </source>
</evidence>
<feature type="transmembrane region" description="Helical" evidence="6">
    <location>
        <begin position="447"/>
        <end position="464"/>
    </location>
</feature>
<evidence type="ECO:0000256" key="2">
    <source>
        <dbReference type="ARBA" id="ARBA00022475"/>
    </source>
</evidence>
<dbReference type="Proteomes" id="UP000005753">
    <property type="component" value="Chromosome"/>
</dbReference>
<feature type="transmembrane region" description="Helical" evidence="6">
    <location>
        <begin position="414"/>
        <end position="435"/>
    </location>
</feature>
<feature type="transmembrane region" description="Helical" evidence="6">
    <location>
        <begin position="142"/>
        <end position="163"/>
    </location>
</feature>
<sequence length="483" mass="51950">MGEKSTNEKELKLQKKLSPVSVWALALGCIVGGSAFVMPANTFLVKAGPLGTAIAMSVAALIMIVIAFNYHFMINRYPIAGGEFTYTNVAFGGKQAFICSWFLGLSYLSLVALNATALAFVLRNLITYFEFGFHYVVAGYDIYFGEILLAVFALVFLGILSICGVQFTGIFQTILVFSLVGGVFVVLGASVVDPSVKAANILPLFNPEVKPLAGILGVVAVAPWAFVGFDTIPQAAEEFRFSAKKTRRIMVLSVLFGGAVYVIINTVTAVVVPAGYSSWVEYLRDLPNLSGLMALPTFHAAYQLLGKTGLFFIGIAVVAACLSGIVGFYMATSRLLYSMAKESVIPGWFGRLHPKYKTPANAILFVLLVSLVAPFFGRTAILWIVDMASIGAAIGYGYTSAAAFVFAKQEKNKGIMVTGVLGTLMSVMFAVLLLVPIPFFNCSLGRESYICLLAWVVLGLVFYLKTRGLRAEALPEQAENAEA</sequence>
<dbReference type="EMBL" id="CM001487">
    <property type="protein sequence ID" value="EIM56600.1"/>
    <property type="molecule type" value="Genomic_DNA"/>
</dbReference>
<dbReference type="AlphaFoldDB" id="I5AS27"/>
<dbReference type="PANTHER" id="PTHR42770:SF7">
    <property type="entry name" value="MEMBRANE PROTEIN"/>
    <property type="match status" value="1"/>
</dbReference>
<comment type="subcellular location">
    <subcellularLocation>
        <location evidence="1">Cell membrane</location>
        <topology evidence="1">Multi-pass membrane protein</topology>
    </subcellularLocation>
</comment>
<keyword evidence="3 6" id="KW-0812">Transmembrane</keyword>
<feature type="transmembrane region" description="Helical" evidence="6">
    <location>
        <begin position="358"/>
        <end position="376"/>
    </location>
</feature>
<feature type="transmembrane region" description="Helical" evidence="6">
    <location>
        <begin position="212"/>
        <end position="229"/>
    </location>
</feature>
<gene>
    <name evidence="7" type="ORF">EubceDRAFT1_0764</name>
</gene>
<dbReference type="GO" id="GO:0005886">
    <property type="term" value="C:plasma membrane"/>
    <property type="evidence" value="ECO:0007669"/>
    <property type="project" value="UniProtKB-SubCell"/>
</dbReference>
<dbReference type="GO" id="GO:0022857">
    <property type="term" value="F:transmembrane transporter activity"/>
    <property type="evidence" value="ECO:0007669"/>
    <property type="project" value="InterPro"/>
</dbReference>
<dbReference type="PANTHER" id="PTHR42770">
    <property type="entry name" value="AMINO ACID TRANSPORTER-RELATED"/>
    <property type="match status" value="1"/>
</dbReference>
<feature type="transmembrane region" description="Helical" evidence="6">
    <location>
        <begin position="170"/>
        <end position="192"/>
    </location>
</feature>
<feature type="transmembrane region" description="Helical" evidence="6">
    <location>
        <begin position="50"/>
        <end position="70"/>
    </location>
</feature>
<dbReference type="eggNOG" id="COG0531">
    <property type="taxonomic scope" value="Bacteria"/>
</dbReference>
<organism evidence="7 8">
    <name type="scientific">Eubacterium cellulosolvens (strain ATCC 43171 / JCM 9499 / 6)</name>
    <name type="common">Cillobacterium cellulosolvens</name>
    <dbReference type="NCBI Taxonomy" id="633697"/>
    <lineage>
        <taxon>Bacteria</taxon>
        <taxon>Bacillati</taxon>
        <taxon>Bacillota</taxon>
        <taxon>Clostridia</taxon>
        <taxon>Eubacteriales</taxon>
        <taxon>Eubacteriaceae</taxon>
        <taxon>Eubacterium</taxon>
    </lineage>
</organism>
<keyword evidence="2" id="KW-1003">Cell membrane</keyword>
<reference evidence="7 8" key="2">
    <citation type="submission" date="2012-02" db="EMBL/GenBank/DDBJ databases">
        <title>Improved High-Quality Draft sequence of Eubacterium cellulosolvens 6.</title>
        <authorList>
            <consortium name="US DOE Joint Genome Institute"/>
            <person name="Lucas S."/>
            <person name="Han J."/>
            <person name="Lapidus A."/>
            <person name="Cheng J.-F."/>
            <person name="Goodwin L."/>
            <person name="Pitluck S."/>
            <person name="Peters L."/>
            <person name="Mikhailova N."/>
            <person name="Gu W."/>
            <person name="Detter J.C."/>
            <person name="Han C."/>
            <person name="Tapia R."/>
            <person name="Land M."/>
            <person name="Hauser L."/>
            <person name="Kyrpides N."/>
            <person name="Ivanova N."/>
            <person name="Pagani I."/>
            <person name="Johnson E."/>
            <person name="Mukhopadhyay B."/>
            <person name="Anderson I."/>
            <person name="Woyke T."/>
        </authorList>
    </citation>
    <scope>NUCLEOTIDE SEQUENCE [LARGE SCALE GENOMIC DNA]</scope>
    <source>
        <strain evidence="7 8">6</strain>
    </source>
</reference>
<name>I5AS27_EUBC6</name>
<reference evidence="7 8" key="1">
    <citation type="submission" date="2010-08" db="EMBL/GenBank/DDBJ databases">
        <authorList>
            <consortium name="US DOE Joint Genome Institute (JGI-PGF)"/>
            <person name="Lucas S."/>
            <person name="Copeland A."/>
            <person name="Lapidus A."/>
            <person name="Cheng J.-F."/>
            <person name="Bruce D."/>
            <person name="Goodwin L."/>
            <person name="Pitluck S."/>
            <person name="Land M.L."/>
            <person name="Hauser L."/>
            <person name="Chang Y.-J."/>
            <person name="Anderson I.J."/>
            <person name="Johnson E."/>
            <person name="Mulhopadhyay B."/>
            <person name="Kyrpides N."/>
            <person name="Woyke T.J."/>
        </authorList>
    </citation>
    <scope>NUCLEOTIDE SEQUENCE [LARGE SCALE GENOMIC DNA]</scope>
    <source>
        <strain evidence="7 8">6</strain>
    </source>
</reference>
<feature type="transmembrane region" description="Helical" evidence="6">
    <location>
        <begin position="249"/>
        <end position="276"/>
    </location>
</feature>
<dbReference type="PIRSF" id="PIRSF006060">
    <property type="entry name" value="AA_transporter"/>
    <property type="match status" value="1"/>
</dbReference>
<keyword evidence="8" id="KW-1185">Reference proteome</keyword>
<dbReference type="OrthoDB" id="1806975at2"/>
<dbReference type="InterPro" id="IPR002293">
    <property type="entry name" value="AA/rel_permease1"/>
</dbReference>
<evidence type="ECO:0000256" key="3">
    <source>
        <dbReference type="ARBA" id="ARBA00022692"/>
    </source>
</evidence>
<feature type="transmembrane region" description="Helical" evidence="6">
    <location>
        <begin position="310"/>
        <end position="337"/>
    </location>
</feature>
<feature type="transmembrane region" description="Helical" evidence="6">
    <location>
        <begin position="101"/>
        <end position="122"/>
    </location>
</feature>
<keyword evidence="5 6" id="KW-0472">Membrane</keyword>
<accession>I5AS27</accession>
<evidence type="ECO:0000313" key="8">
    <source>
        <dbReference type="Proteomes" id="UP000005753"/>
    </source>
</evidence>
<dbReference type="HOGENOM" id="CLU_007946_15_13_9"/>
<keyword evidence="4 6" id="KW-1133">Transmembrane helix</keyword>
<dbReference type="Pfam" id="PF13520">
    <property type="entry name" value="AA_permease_2"/>
    <property type="match status" value="1"/>
</dbReference>
<evidence type="ECO:0000256" key="4">
    <source>
        <dbReference type="ARBA" id="ARBA00022989"/>
    </source>
</evidence>
<dbReference type="STRING" id="633697.EubceDRAFT1_0764"/>
<feature type="transmembrane region" description="Helical" evidence="6">
    <location>
        <begin position="20"/>
        <end position="38"/>
    </location>
</feature>
<evidence type="ECO:0000256" key="6">
    <source>
        <dbReference type="SAM" id="Phobius"/>
    </source>
</evidence>
<proteinExistence type="predicted"/>
<dbReference type="InterPro" id="IPR050367">
    <property type="entry name" value="APC_superfamily"/>
</dbReference>
<evidence type="ECO:0000256" key="5">
    <source>
        <dbReference type="ARBA" id="ARBA00023136"/>
    </source>
</evidence>
<dbReference type="Gene3D" id="1.20.1740.10">
    <property type="entry name" value="Amino acid/polyamine transporter I"/>
    <property type="match status" value="1"/>
</dbReference>
<protein>
    <submittedName>
        <fullName evidence="7">Amino acid transporter</fullName>
    </submittedName>
</protein>
<dbReference type="PROSITE" id="PS51257">
    <property type="entry name" value="PROKAR_LIPOPROTEIN"/>
    <property type="match status" value="1"/>
</dbReference>
<evidence type="ECO:0000313" key="7">
    <source>
        <dbReference type="EMBL" id="EIM56600.1"/>
    </source>
</evidence>